<gene>
    <name evidence="1" type="ORF">PR001_g29040</name>
</gene>
<dbReference type="Proteomes" id="UP000429607">
    <property type="component" value="Unassembled WGS sequence"/>
</dbReference>
<protein>
    <submittedName>
        <fullName evidence="1">Uncharacterized protein</fullName>
    </submittedName>
</protein>
<evidence type="ECO:0000313" key="1">
    <source>
        <dbReference type="EMBL" id="KAE8964487.1"/>
    </source>
</evidence>
<reference evidence="1 2" key="1">
    <citation type="submission" date="2018-09" db="EMBL/GenBank/DDBJ databases">
        <title>Genomic investigation of the strawberry pathogen Phytophthora fragariae indicates pathogenicity is determined by transcriptional variation in three key races.</title>
        <authorList>
            <person name="Adams T.M."/>
            <person name="Armitage A.D."/>
            <person name="Sobczyk M.K."/>
            <person name="Bates H.J."/>
            <person name="Dunwell J.M."/>
            <person name="Nellist C.F."/>
            <person name="Harrison R.J."/>
        </authorList>
    </citation>
    <scope>NUCLEOTIDE SEQUENCE [LARGE SCALE GENOMIC DNA]</scope>
    <source>
        <strain evidence="1 2">SCRP249</strain>
    </source>
</reference>
<sequence length="104" mass="11152">MSTHDVDVLVVMLDVSLNHGGVHEVRSYDDLSRTSSLEESNGARSDDVFATDDIAAGRCVSDSPVWAPSSIVTIRFPAKPALVWPTLPFPSTANLASQAFEHAV</sequence>
<proteinExistence type="predicted"/>
<name>A0A6A3H5M9_9STRA</name>
<comment type="caution">
    <text evidence="1">The sequence shown here is derived from an EMBL/GenBank/DDBJ whole genome shotgun (WGS) entry which is preliminary data.</text>
</comment>
<organism evidence="1 2">
    <name type="scientific">Phytophthora rubi</name>
    <dbReference type="NCBI Taxonomy" id="129364"/>
    <lineage>
        <taxon>Eukaryota</taxon>
        <taxon>Sar</taxon>
        <taxon>Stramenopiles</taxon>
        <taxon>Oomycota</taxon>
        <taxon>Peronosporomycetes</taxon>
        <taxon>Peronosporales</taxon>
        <taxon>Peronosporaceae</taxon>
        <taxon>Phytophthora</taxon>
    </lineage>
</organism>
<dbReference type="AlphaFoldDB" id="A0A6A3H5M9"/>
<evidence type="ECO:0000313" key="2">
    <source>
        <dbReference type="Proteomes" id="UP000429607"/>
    </source>
</evidence>
<accession>A0A6A3H5M9</accession>
<dbReference type="EMBL" id="QXFV01005560">
    <property type="protein sequence ID" value="KAE8964487.1"/>
    <property type="molecule type" value="Genomic_DNA"/>
</dbReference>